<keyword evidence="1" id="KW-1133">Transmembrane helix</keyword>
<dbReference type="GO" id="GO:0016020">
    <property type="term" value="C:membrane"/>
    <property type="evidence" value="ECO:0007669"/>
    <property type="project" value="InterPro"/>
</dbReference>
<dbReference type="Proteomes" id="UP000034539">
    <property type="component" value="Unassembled WGS sequence"/>
</dbReference>
<feature type="transmembrane region" description="Helical" evidence="1">
    <location>
        <begin position="93"/>
        <end position="114"/>
    </location>
</feature>
<name>A0A0G0Q128_9BACT</name>
<feature type="transmembrane region" description="Helical" evidence="1">
    <location>
        <begin position="33"/>
        <end position="57"/>
    </location>
</feature>
<feature type="transmembrane region" description="Helical" evidence="1">
    <location>
        <begin position="267"/>
        <end position="284"/>
    </location>
</feature>
<keyword evidence="1" id="KW-0472">Membrane</keyword>
<evidence type="ECO:0000259" key="2">
    <source>
        <dbReference type="Pfam" id="PF00892"/>
    </source>
</evidence>
<keyword evidence="1" id="KW-0812">Transmembrane</keyword>
<dbReference type="EMBL" id="LBXN01000007">
    <property type="protein sequence ID" value="KKR34064.1"/>
    <property type="molecule type" value="Genomic_DNA"/>
</dbReference>
<feature type="transmembrane region" description="Helical" evidence="1">
    <location>
        <begin position="179"/>
        <end position="200"/>
    </location>
</feature>
<feature type="domain" description="EamA" evidence="2">
    <location>
        <begin position="151"/>
        <end position="284"/>
    </location>
</feature>
<evidence type="ECO:0000313" key="3">
    <source>
        <dbReference type="EMBL" id="KKR34064.1"/>
    </source>
</evidence>
<gene>
    <name evidence="3" type="ORF">UT63_C0007G0019</name>
</gene>
<comment type="caution">
    <text evidence="3">The sequence shown here is derived from an EMBL/GenBank/DDBJ whole genome shotgun (WGS) entry which is preliminary data.</text>
</comment>
<protein>
    <recommendedName>
        <fullName evidence="2">EamA domain-containing protein</fullName>
    </recommendedName>
</protein>
<dbReference type="InterPro" id="IPR037185">
    <property type="entry name" value="EmrE-like"/>
</dbReference>
<reference evidence="3 4" key="1">
    <citation type="journal article" date="2015" name="Nature">
        <title>rRNA introns, odd ribosomes, and small enigmatic genomes across a large radiation of phyla.</title>
        <authorList>
            <person name="Brown C.T."/>
            <person name="Hug L.A."/>
            <person name="Thomas B.C."/>
            <person name="Sharon I."/>
            <person name="Castelle C.J."/>
            <person name="Singh A."/>
            <person name="Wilkins M.J."/>
            <person name="Williams K.H."/>
            <person name="Banfield J.F."/>
        </authorList>
    </citation>
    <scope>NUCLEOTIDE SEQUENCE [LARGE SCALE GENOMIC DNA]</scope>
</reference>
<feature type="transmembrane region" description="Helical" evidence="1">
    <location>
        <begin position="212"/>
        <end position="229"/>
    </location>
</feature>
<dbReference type="Pfam" id="PF00892">
    <property type="entry name" value="EamA"/>
    <property type="match status" value="1"/>
</dbReference>
<feature type="transmembrane region" description="Helical" evidence="1">
    <location>
        <begin position="150"/>
        <end position="173"/>
    </location>
</feature>
<sequence length="285" mass="31662">MSWISSAVFMFISSVVLYLTIRKSQIQKVPIETYSLAMFAIPAAVYFIIIILSGGAFSISVSNLTGIIFAAIFFSFLGNWFSQKAITLSPNPGYSLVISKSYVVMTTIFAVIFLHSALSLKNALAIILIVFFSALISIDTGKKKKSHGYLWFLLSIGAFFTWGFLALFSKYILDQGMDVFSYLFYLTVFASVCIAFEALMKKAKLEIDRKNAVPLILIGISSVAFNFYMQTGYKLSPNPGYINAVNVSSITLVTVLSHFFFRDELNIRKIVGIIGVTLGLFLLFL</sequence>
<accession>A0A0G0Q128</accession>
<feature type="transmembrane region" description="Helical" evidence="1">
    <location>
        <begin position="6"/>
        <end position="21"/>
    </location>
</feature>
<dbReference type="SUPFAM" id="SSF103481">
    <property type="entry name" value="Multidrug resistance efflux transporter EmrE"/>
    <property type="match status" value="1"/>
</dbReference>
<dbReference type="InterPro" id="IPR000620">
    <property type="entry name" value="EamA_dom"/>
</dbReference>
<feature type="transmembrane region" description="Helical" evidence="1">
    <location>
        <begin position="241"/>
        <end position="260"/>
    </location>
</feature>
<proteinExistence type="predicted"/>
<dbReference type="Gene3D" id="1.10.3730.20">
    <property type="match status" value="1"/>
</dbReference>
<dbReference type="AlphaFoldDB" id="A0A0G0Q128"/>
<organism evidence="3 4">
    <name type="scientific">Candidatus Gottesmanbacteria bacterium GW2011_GWC2_39_8</name>
    <dbReference type="NCBI Taxonomy" id="1618450"/>
    <lineage>
        <taxon>Bacteria</taxon>
        <taxon>Candidatus Gottesmaniibacteriota</taxon>
    </lineage>
</organism>
<evidence type="ECO:0000313" key="4">
    <source>
        <dbReference type="Proteomes" id="UP000034539"/>
    </source>
</evidence>
<evidence type="ECO:0000256" key="1">
    <source>
        <dbReference type="SAM" id="Phobius"/>
    </source>
</evidence>
<feature type="transmembrane region" description="Helical" evidence="1">
    <location>
        <begin position="120"/>
        <end position="138"/>
    </location>
</feature>
<feature type="transmembrane region" description="Helical" evidence="1">
    <location>
        <begin position="63"/>
        <end position="81"/>
    </location>
</feature>